<evidence type="ECO:0000313" key="1">
    <source>
        <dbReference type="EMBL" id="KJE90237.1"/>
    </source>
</evidence>
<dbReference type="EMBL" id="KE346361">
    <property type="protein sequence ID" value="KJE90237.1"/>
    <property type="molecule type" value="Genomic_DNA"/>
</dbReference>
<dbReference type="InParanoid" id="A0A0D2VJQ9"/>
<reference evidence="2" key="1">
    <citation type="submission" date="2011-02" db="EMBL/GenBank/DDBJ databases">
        <title>The Genome Sequence of Capsaspora owczarzaki ATCC 30864.</title>
        <authorList>
            <person name="Russ C."/>
            <person name="Cuomo C."/>
            <person name="Burger G."/>
            <person name="Gray M.W."/>
            <person name="Holland P.W.H."/>
            <person name="King N."/>
            <person name="Lang F.B.F."/>
            <person name="Roger A.J."/>
            <person name="Ruiz-Trillo I."/>
            <person name="Young S.K."/>
            <person name="Zeng Q."/>
            <person name="Gargeya S."/>
            <person name="Alvarado L."/>
            <person name="Berlin A."/>
            <person name="Chapman S.B."/>
            <person name="Chen Z."/>
            <person name="Freedman E."/>
            <person name="Gellesch M."/>
            <person name="Goldberg J."/>
            <person name="Griggs A."/>
            <person name="Gujja S."/>
            <person name="Heilman E."/>
            <person name="Heiman D."/>
            <person name="Howarth C."/>
            <person name="Mehta T."/>
            <person name="Neiman D."/>
            <person name="Pearson M."/>
            <person name="Roberts A."/>
            <person name="Saif S."/>
            <person name="Shea T."/>
            <person name="Shenoy N."/>
            <person name="Sisk P."/>
            <person name="Stolte C."/>
            <person name="Sykes S."/>
            <person name="White J."/>
            <person name="Yandava C."/>
            <person name="Haas B."/>
            <person name="Nusbaum C."/>
            <person name="Birren B."/>
        </authorList>
    </citation>
    <scope>NUCLEOTIDE SEQUENCE</scope>
    <source>
        <strain evidence="2">ATCC 30864</strain>
    </source>
</reference>
<name>A0A0D2VJQ9_CAPO3</name>
<protein>
    <submittedName>
        <fullName evidence="1">Uncharacterized protein</fullName>
    </submittedName>
</protein>
<organism evidence="1 2">
    <name type="scientific">Capsaspora owczarzaki (strain ATCC 30864)</name>
    <dbReference type="NCBI Taxonomy" id="595528"/>
    <lineage>
        <taxon>Eukaryota</taxon>
        <taxon>Filasterea</taxon>
        <taxon>Capsaspora</taxon>
    </lineage>
</organism>
<accession>A0A0D2VJQ9</accession>
<keyword evidence="2" id="KW-1185">Reference proteome</keyword>
<dbReference type="AlphaFoldDB" id="A0A0D2VJQ9"/>
<evidence type="ECO:0000313" key="2">
    <source>
        <dbReference type="Proteomes" id="UP000008743"/>
    </source>
</evidence>
<dbReference type="Proteomes" id="UP000008743">
    <property type="component" value="Unassembled WGS sequence"/>
</dbReference>
<gene>
    <name evidence="1" type="ORF">CAOG_009442</name>
</gene>
<sequence>MVAHSTCRWSHAVLLTCTQFVHKSPATARSLWAEKHASSWHGTHRSENQSATATQLYMCAARTLPDMEAISGGASESQNTASSWEETSAWNAASLSRTVAAMNNFRSS</sequence>
<proteinExistence type="predicted"/>